<dbReference type="Pfam" id="PF00149">
    <property type="entry name" value="Metallophos"/>
    <property type="match status" value="1"/>
</dbReference>
<dbReference type="SUPFAM" id="SSF56300">
    <property type="entry name" value="Metallo-dependent phosphatases"/>
    <property type="match status" value="1"/>
</dbReference>
<sequence length="274" mass="30915">MSLFLKIDRNLTGRDFVVGDVHGHLQQLLTQLQEVTFDTSLDRLFFLGDLVDRGPDSEALLAMIDQQTFFSVAGNHEAMMIAGFENPETAARHRANGGEWFYMLPRAQRQHLVSQVRRWPWAIELDTGRQCIGLVHANVIGGSWPRTQLALTAIEEAWSADISLENDERMASAAEQFLWDRSLASQLYRHLLGLGNAKRTLAEYKRLFLEHLDTIDHAQPEALAPFQISGIDALYLGHNFVPRPVSVGNCYFLDTYRGEGGEQLALICVSEFSR</sequence>
<comment type="caution">
    <text evidence="2">The sequence shown here is derived from an EMBL/GenBank/DDBJ whole genome shotgun (WGS) entry which is preliminary data.</text>
</comment>
<reference evidence="2 3" key="1">
    <citation type="submission" date="2020-12" db="EMBL/GenBank/DDBJ databases">
        <title>Oil enriched cultivation method for isolating marine PHA-producing bacteria.</title>
        <authorList>
            <person name="Zheng W."/>
            <person name="Yu S."/>
            <person name="Huang Y."/>
        </authorList>
    </citation>
    <scope>NUCLEOTIDE SEQUENCE [LARGE SCALE GENOMIC DNA]</scope>
    <source>
        <strain evidence="2 3">SN0-2</strain>
    </source>
</reference>
<proteinExistence type="predicted"/>
<evidence type="ECO:0000313" key="3">
    <source>
        <dbReference type="Proteomes" id="UP000664293"/>
    </source>
</evidence>
<dbReference type="EMBL" id="JAEKJR010000002">
    <property type="protein sequence ID" value="MBN8431570.1"/>
    <property type="molecule type" value="Genomic_DNA"/>
</dbReference>
<dbReference type="PANTHER" id="PTHR42850:SF11">
    <property type="entry name" value="BIS(5'-NUCLEOSYL)-TETRAPHOSPHATASE [SYMMETRICAL]"/>
    <property type="match status" value="1"/>
</dbReference>
<dbReference type="Proteomes" id="UP000664293">
    <property type="component" value="Unassembled WGS sequence"/>
</dbReference>
<dbReference type="PANTHER" id="PTHR42850">
    <property type="entry name" value="METALLOPHOSPHOESTERASE"/>
    <property type="match status" value="1"/>
</dbReference>
<accession>A0ABS3E8C4</accession>
<organism evidence="2 3">
    <name type="scientific">Microbulbifer salipaludis</name>
    <dbReference type="NCBI Taxonomy" id="187980"/>
    <lineage>
        <taxon>Bacteria</taxon>
        <taxon>Pseudomonadati</taxon>
        <taxon>Pseudomonadota</taxon>
        <taxon>Gammaproteobacteria</taxon>
        <taxon>Cellvibrionales</taxon>
        <taxon>Microbulbiferaceae</taxon>
        <taxon>Microbulbifer</taxon>
    </lineage>
</organism>
<gene>
    <name evidence="2" type="ORF">JF535_11970</name>
</gene>
<dbReference type="Gene3D" id="3.60.21.10">
    <property type="match status" value="1"/>
</dbReference>
<dbReference type="RefSeq" id="WP_207002380.1">
    <property type="nucleotide sequence ID" value="NZ_JAEKJR010000002.1"/>
</dbReference>
<dbReference type="InterPro" id="IPR029052">
    <property type="entry name" value="Metallo-depent_PP-like"/>
</dbReference>
<feature type="domain" description="Calcineurin-like phosphoesterase" evidence="1">
    <location>
        <begin position="17"/>
        <end position="108"/>
    </location>
</feature>
<evidence type="ECO:0000313" key="2">
    <source>
        <dbReference type="EMBL" id="MBN8431570.1"/>
    </source>
</evidence>
<evidence type="ECO:0000259" key="1">
    <source>
        <dbReference type="Pfam" id="PF00149"/>
    </source>
</evidence>
<dbReference type="InterPro" id="IPR050126">
    <property type="entry name" value="Ap4A_hydrolase"/>
</dbReference>
<keyword evidence="3" id="KW-1185">Reference proteome</keyword>
<protein>
    <submittedName>
        <fullName evidence="2">Metallophosphoesterase</fullName>
    </submittedName>
</protein>
<name>A0ABS3E8C4_9GAMM</name>
<dbReference type="InterPro" id="IPR004843">
    <property type="entry name" value="Calcineurin-like_PHP"/>
</dbReference>